<protein>
    <submittedName>
        <fullName evidence="1">Uncharacterized protein</fullName>
    </submittedName>
</protein>
<dbReference type="EMBL" id="JXTB01000126">
    <property type="protein sequence ID" value="PON60841.1"/>
    <property type="molecule type" value="Genomic_DNA"/>
</dbReference>
<evidence type="ECO:0000313" key="1">
    <source>
        <dbReference type="EMBL" id="PON60841.1"/>
    </source>
</evidence>
<proteinExistence type="predicted"/>
<accession>A0A2P5CIH3</accession>
<dbReference type="OrthoDB" id="427071at2759"/>
<name>A0A2P5CIH3_PARAD</name>
<evidence type="ECO:0000313" key="2">
    <source>
        <dbReference type="Proteomes" id="UP000237105"/>
    </source>
</evidence>
<organism evidence="1 2">
    <name type="scientific">Parasponia andersonii</name>
    <name type="common">Sponia andersonii</name>
    <dbReference type="NCBI Taxonomy" id="3476"/>
    <lineage>
        <taxon>Eukaryota</taxon>
        <taxon>Viridiplantae</taxon>
        <taxon>Streptophyta</taxon>
        <taxon>Embryophyta</taxon>
        <taxon>Tracheophyta</taxon>
        <taxon>Spermatophyta</taxon>
        <taxon>Magnoliopsida</taxon>
        <taxon>eudicotyledons</taxon>
        <taxon>Gunneridae</taxon>
        <taxon>Pentapetalae</taxon>
        <taxon>rosids</taxon>
        <taxon>fabids</taxon>
        <taxon>Rosales</taxon>
        <taxon>Cannabaceae</taxon>
        <taxon>Parasponia</taxon>
    </lineage>
</organism>
<dbReference type="AlphaFoldDB" id="A0A2P5CIH3"/>
<reference evidence="2" key="1">
    <citation type="submission" date="2016-06" db="EMBL/GenBank/DDBJ databases">
        <title>Parallel loss of symbiosis genes in relatives of nitrogen-fixing non-legume Parasponia.</title>
        <authorList>
            <person name="Van Velzen R."/>
            <person name="Holmer R."/>
            <person name="Bu F."/>
            <person name="Rutten L."/>
            <person name="Van Zeijl A."/>
            <person name="Liu W."/>
            <person name="Santuari L."/>
            <person name="Cao Q."/>
            <person name="Sharma T."/>
            <person name="Shen D."/>
            <person name="Roswanjaya Y."/>
            <person name="Wardhani T."/>
            <person name="Kalhor M.S."/>
            <person name="Jansen J."/>
            <person name="Van den Hoogen J."/>
            <person name="Gungor B."/>
            <person name="Hartog M."/>
            <person name="Hontelez J."/>
            <person name="Verver J."/>
            <person name="Yang W.-C."/>
            <person name="Schijlen E."/>
            <person name="Repin R."/>
            <person name="Schilthuizen M."/>
            <person name="Schranz E."/>
            <person name="Heidstra R."/>
            <person name="Miyata K."/>
            <person name="Fedorova E."/>
            <person name="Kohlen W."/>
            <person name="Bisseling T."/>
            <person name="Smit S."/>
            <person name="Geurts R."/>
        </authorList>
    </citation>
    <scope>NUCLEOTIDE SEQUENCE [LARGE SCALE GENOMIC DNA]</scope>
    <source>
        <strain evidence="2">cv. WU1-14</strain>
    </source>
</reference>
<comment type="caution">
    <text evidence="1">The sequence shown here is derived from an EMBL/GenBank/DDBJ whole genome shotgun (WGS) entry which is preliminary data.</text>
</comment>
<dbReference type="Proteomes" id="UP000237105">
    <property type="component" value="Unassembled WGS sequence"/>
</dbReference>
<keyword evidence="2" id="KW-1185">Reference proteome</keyword>
<gene>
    <name evidence="1" type="ORF">PanWU01x14_149700</name>
</gene>
<sequence>MYWFSLNQPSEGRGPVRQDCMYFALTYSQDKGCYSDISKLLMEPLQLGGGNEFLDQEFLNILHALQLFRFTPPIVETIKVCRIWK</sequence>